<gene>
    <name evidence="4" type="primary">m1_1</name>
    <name evidence="4" type="ORF">g.2233</name>
</gene>
<feature type="compositionally biased region" description="Polar residues" evidence="1">
    <location>
        <begin position="22"/>
        <end position="31"/>
    </location>
</feature>
<evidence type="ECO:0000256" key="1">
    <source>
        <dbReference type="SAM" id="MobiDB-lite"/>
    </source>
</evidence>
<evidence type="ECO:0000256" key="2">
    <source>
        <dbReference type="SAM" id="SignalP"/>
    </source>
</evidence>
<protein>
    <submittedName>
        <fullName evidence="4">Enhancer of split M1 protein</fullName>
    </submittedName>
</protein>
<feature type="compositionally biased region" description="Basic residues" evidence="1">
    <location>
        <begin position="119"/>
        <end position="139"/>
    </location>
</feature>
<dbReference type="Gene3D" id="3.30.60.30">
    <property type="match status" value="1"/>
</dbReference>
<dbReference type="InterPro" id="IPR036058">
    <property type="entry name" value="Kazal_dom_sf"/>
</dbReference>
<dbReference type="InterPro" id="IPR002350">
    <property type="entry name" value="Kazal_dom"/>
</dbReference>
<evidence type="ECO:0000259" key="3">
    <source>
        <dbReference type="PROSITE" id="PS51465"/>
    </source>
</evidence>
<proteinExistence type="predicted"/>
<feature type="chain" id="PRO_5001994032" evidence="2">
    <location>
        <begin position="19"/>
        <end position="157"/>
    </location>
</feature>
<evidence type="ECO:0000313" key="4">
    <source>
        <dbReference type="EMBL" id="JAD01031.1"/>
    </source>
</evidence>
<dbReference type="Pfam" id="PF00050">
    <property type="entry name" value="Kazal_1"/>
    <property type="match status" value="1"/>
</dbReference>
<dbReference type="AlphaFoldDB" id="A0A0A1WQU8"/>
<keyword evidence="2" id="KW-0732">Signal</keyword>
<feature type="compositionally biased region" description="Pro residues" evidence="1">
    <location>
        <begin position="40"/>
        <end position="55"/>
    </location>
</feature>
<reference evidence="4" key="1">
    <citation type="submission" date="2014-11" db="EMBL/GenBank/DDBJ databases">
        <authorList>
            <person name="Geib S."/>
        </authorList>
    </citation>
    <scope>NUCLEOTIDE SEQUENCE</scope>
</reference>
<accession>A0A0A1WQU8</accession>
<dbReference type="EMBL" id="GBXI01013261">
    <property type="protein sequence ID" value="JAD01031.1"/>
    <property type="molecule type" value="Transcribed_RNA"/>
</dbReference>
<feature type="domain" description="Kazal-like" evidence="3">
    <location>
        <begin position="56"/>
        <end position="118"/>
    </location>
</feature>
<feature type="region of interest" description="Disordered" evidence="1">
    <location>
        <begin position="22"/>
        <end position="58"/>
    </location>
</feature>
<feature type="region of interest" description="Disordered" evidence="1">
    <location>
        <begin position="119"/>
        <end position="157"/>
    </location>
</feature>
<organism evidence="4">
    <name type="scientific">Zeugodacus cucurbitae</name>
    <name type="common">Melon fruit fly</name>
    <name type="synonym">Bactrocera cucurbitae</name>
    <dbReference type="NCBI Taxonomy" id="28588"/>
    <lineage>
        <taxon>Eukaryota</taxon>
        <taxon>Metazoa</taxon>
        <taxon>Ecdysozoa</taxon>
        <taxon>Arthropoda</taxon>
        <taxon>Hexapoda</taxon>
        <taxon>Insecta</taxon>
        <taxon>Pterygota</taxon>
        <taxon>Neoptera</taxon>
        <taxon>Endopterygota</taxon>
        <taxon>Diptera</taxon>
        <taxon>Brachycera</taxon>
        <taxon>Muscomorpha</taxon>
        <taxon>Tephritoidea</taxon>
        <taxon>Tephritidae</taxon>
        <taxon>Zeugodacus</taxon>
        <taxon>Zeugodacus</taxon>
    </lineage>
</organism>
<reference evidence="4" key="2">
    <citation type="journal article" date="2015" name="Gigascience">
        <title>Reconstructing a comprehensive transcriptome assembly of a white-pupal translocated strain of the pest fruit fly Bactrocera cucurbitae.</title>
        <authorList>
            <person name="Sim S.B."/>
            <person name="Calla B."/>
            <person name="Hall B."/>
            <person name="DeRego T."/>
            <person name="Geib S.M."/>
        </authorList>
    </citation>
    <scope>NUCLEOTIDE SEQUENCE</scope>
</reference>
<dbReference type="PROSITE" id="PS51465">
    <property type="entry name" value="KAZAL_2"/>
    <property type="match status" value="1"/>
</dbReference>
<sequence>MRLLLCLALLAIVAPSLQQASSTTRNSTGAITPTVAPTEKPAPPPPSPPSRPSPPGSTKLDCPAYCPRIYRPVCARFEGKLRTYANICLLRSDIDCARRRGVAARYNIFLVRRTHCNARRRRRPGRGGRRPRRRPRPIRVRPNGGKGVNSRVLDTNP</sequence>
<name>A0A0A1WQU8_ZEUCU</name>
<feature type="signal peptide" evidence="2">
    <location>
        <begin position="1"/>
        <end position="18"/>
    </location>
</feature>
<dbReference type="SUPFAM" id="SSF100895">
    <property type="entry name" value="Kazal-type serine protease inhibitors"/>
    <property type="match status" value="1"/>
</dbReference>